<reference evidence="3" key="1">
    <citation type="journal article" date="2015" name="Proc. Natl. Acad. Sci. U.S.A.">
        <title>Genome sequencing of adzuki bean (Vigna angularis) provides insight into high starch and low fat accumulation and domestication.</title>
        <authorList>
            <person name="Yang K."/>
            <person name="Tian Z."/>
            <person name="Chen C."/>
            <person name="Luo L."/>
            <person name="Zhao B."/>
            <person name="Wang Z."/>
            <person name="Yu L."/>
            <person name="Li Y."/>
            <person name="Sun Y."/>
            <person name="Li W."/>
            <person name="Chen Y."/>
            <person name="Li Y."/>
            <person name="Zhang Y."/>
            <person name="Ai D."/>
            <person name="Zhao J."/>
            <person name="Shang C."/>
            <person name="Ma Y."/>
            <person name="Wu B."/>
            <person name="Wang M."/>
            <person name="Gao L."/>
            <person name="Sun D."/>
            <person name="Zhang P."/>
            <person name="Guo F."/>
            <person name="Wang W."/>
            <person name="Li Y."/>
            <person name="Wang J."/>
            <person name="Varshney R.K."/>
            <person name="Wang J."/>
            <person name="Ling H.Q."/>
            <person name="Wan P."/>
        </authorList>
    </citation>
    <scope>NUCLEOTIDE SEQUENCE</scope>
    <source>
        <strain evidence="3">cv. Jingnong 6</strain>
    </source>
</reference>
<protein>
    <submittedName>
        <fullName evidence="2">Uncharacterized protein</fullName>
    </submittedName>
</protein>
<dbReference type="AlphaFoldDB" id="A0A0L9TFV2"/>
<evidence type="ECO:0000256" key="1">
    <source>
        <dbReference type="SAM" id="MobiDB-lite"/>
    </source>
</evidence>
<name>A0A0L9TFV2_PHAAN</name>
<feature type="region of interest" description="Disordered" evidence="1">
    <location>
        <begin position="266"/>
        <end position="297"/>
    </location>
</feature>
<accession>A0A0L9TFV2</accession>
<proteinExistence type="predicted"/>
<organism evidence="2 3">
    <name type="scientific">Phaseolus angularis</name>
    <name type="common">Azuki bean</name>
    <name type="synonym">Vigna angularis</name>
    <dbReference type="NCBI Taxonomy" id="3914"/>
    <lineage>
        <taxon>Eukaryota</taxon>
        <taxon>Viridiplantae</taxon>
        <taxon>Streptophyta</taxon>
        <taxon>Embryophyta</taxon>
        <taxon>Tracheophyta</taxon>
        <taxon>Spermatophyta</taxon>
        <taxon>Magnoliopsida</taxon>
        <taxon>eudicotyledons</taxon>
        <taxon>Gunneridae</taxon>
        <taxon>Pentapetalae</taxon>
        <taxon>rosids</taxon>
        <taxon>fabids</taxon>
        <taxon>Fabales</taxon>
        <taxon>Fabaceae</taxon>
        <taxon>Papilionoideae</taxon>
        <taxon>50 kb inversion clade</taxon>
        <taxon>NPAAA clade</taxon>
        <taxon>indigoferoid/millettioid clade</taxon>
        <taxon>Phaseoleae</taxon>
        <taxon>Vigna</taxon>
    </lineage>
</organism>
<dbReference type="EMBL" id="KQ258495">
    <property type="protein sequence ID" value="KOM29448.1"/>
    <property type="molecule type" value="Genomic_DNA"/>
</dbReference>
<evidence type="ECO:0000313" key="2">
    <source>
        <dbReference type="EMBL" id="KOM29448.1"/>
    </source>
</evidence>
<dbReference type="Proteomes" id="UP000053144">
    <property type="component" value="Unassembled WGS sequence"/>
</dbReference>
<feature type="compositionally biased region" description="Low complexity" evidence="1">
    <location>
        <begin position="283"/>
        <end position="297"/>
    </location>
</feature>
<dbReference type="Gramene" id="KOM29448">
    <property type="protein sequence ID" value="KOM29448"/>
    <property type="gene ID" value="LR48_Vigan693s000600"/>
</dbReference>
<gene>
    <name evidence="2" type="ORF">LR48_Vigan693s000600</name>
</gene>
<evidence type="ECO:0000313" key="3">
    <source>
        <dbReference type="Proteomes" id="UP000053144"/>
    </source>
</evidence>
<sequence>MGAEKQQQRGSSVRILLPFWHHSTSCTHRRNKGYWVLKWELCKKGRRLIFGMRKSSQRKGTLRPSIFNRSRSTQGKQQHPFICGEEGWRWASCGNAVVAAKSGRGSGELLKTSILAFVQIVLLSGFNLNVRPGRIHFDLKDEVEVGWKYEVLLSEWRNRKFVCARDGEWELQQGMDDDVGRVKMAVVVGEYGGRVFGREWKVFKQQSYANSNFNRDTCKGKQTTSITYFSKIRLLWSLVQRGAFTAVIFHYTSRFTNRGIFSRDNEDDDMDTHMADPVSATASSDAGPSNIPSSSSTSMEEHFASLYKQLEDMSLAQKTHFEEIYE</sequence>